<keyword evidence="3" id="KW-1185">Reference proteome</keyword>
<protein>
    <submittedName>
        <fullName evidence="2">Uncharacterized conserved protein YdhG, YjbR/CyaY-like superfamily, DUF1801 family</fullName>
    </submittedName>
</protein>
<dbReference type="AlphaFoldDB" id="A0A521C2J3"/>
<sequence length="131" mass="15617">MQRFFYFYSMKNAFKNIDEYILLFPIEVQEKLLELRQAIHSQVPDLEEYIGYQMPAFRYKGKPLVYFAAYKKHIGFYPGAEGIRNFETDFEERKYAFSKGAVQFPISGDIPLDLVNKIVRFKVEEFEQKKS</sequence>
<reference evidence="2 3" key="1">
    <citation type="submission" date="2017-05" db="EMBL/GenBank/DDBJ databases">
        <authorList>
            <person name="Varghese N."/>
            <person name="Submissions S."/>
        </authorList>
    </citation>
    <scope>NUCLEOTIDE SEQUENCE [LARGE SCALE GENOMIC DNA]</scope>
    <source>
        <strain evidence="2 3">DSM 29371</strain>
    </source>
</reference>
<dbReference type="Gene3D" id="3.90.1150.200">
    <property type="match status" value="1"/>
</dbReference>
<dbReference type="EMBL" id="FXTC01000002">
    <property type="protein sequence ID" value="SMO53555.1"/>
    <property type="molecule type" value="Genomic_DNA"/>
</dbReference>
<proteinExistence type="predicted"/>
<name>A0A521C2J3_9FLAO</name>
<dbReference type="InterPro" id="IPR014922">
    <property type="entry name" value="YdhG-like"/>
</dbReference>
<evidence type="ECO:0000313" key="3">
    <source>
        <dbReference type="Proteomes" id="UP000316916"/>
    </source>
</evidence>
<evidence type="ECO:0000313" key="2">
    <source>
        <dbReference type="EMBL" id="SMO53555.1"/>
    </source>
</evidence>
<feature type="domain" description="YdhG-like" evidence="1">
    <location>
        <begin position="29"/>
        <end position="122"/>
    </location>
</feature>
<dbReference type="Proteomes" id="UP000316916">
    <property type="component" value="Unassembled WGS sequence"/>
</dbReference>
<gene>
    <name evidence="2" type="ORF">SAMN06265171_102391</name>
</gene>
<dbReference type="Pfam" id="PF08818">
    <property type="entry name" value="DUF1801"/>
    <property type="match status" value="1"/>
</dbReference>
<organism evidence="2 3">
    <name type="scientific">Chryseobacterium rhizoplanae</name>
    <dbReference type="NCBI Taxonomy" id="1609531"/>
    <lineage>
        <taxon>Bacteria</taxon>
        <taxon>Pseudomonadati</taxon>
        <taxon>Bacteroidota</taxon>
        <taxon>Flavobacteriia</taxon>
        <taxon>Flavobacteriales</taxon>
        <taxon>Weeksellaceae</taxon>
        <taxon>Chryseobacterium group</taxon>
        <taxon>Chryseobacterium</taxon>
    </lineage>
</organism>
<evidence type="ECO:0000259" key="1">
    <source>
        <dbReference type="Pfam" id="PF08818"/>
    </source>
</evidence>
<dbReference type="SUPFAM" id="SSF159888">
    <property type="entry name" value="YdhG-like"/>
    <property type="match status" value="1"/>
</dbReference>
<accession>A0A521C2J3</accession>